<dbReference type="PANTHER" id="PTHR14974:SF3">
    <property type="entry name" value="SIMILAR TO RIKEN CDNA 1700025G04 GENE"/>
    <property type="match status" value="1"/>
</dbReference>
<proteinExistence type="predicted"/>
<dbReference type="Ensembl" id="ENSANIT00000010313.1">
    <property type="protein sequence ID" value="ENSANIP00000009972.1"/>
    <property type="gene ID" value="ENSANIG00000006687.1"/>
</dbReference>
<reference evidence="1" key="1">
    <citation type="submission" date="2025-08" db="UniProtKB">
        <authorList>
            <consortium name="Ensembl"/>
        </authorList>
    </citation>
    <scope>IDENTIFICATION</scope>
</reference>
<organism evidence="1 2">
    <name type="scientific">Accipiter nisus</name>
    <name type="common">Eurasian sparrowhawk</name>
    <dbReference type="NCBI Taxonomy" id="211598"/>
    <lineage>
        <taxon>Eukaryota</taxon>
        <taxon>Metazoa</taxon>
        <taxon>Chordata</taxon>
        <taxon>Craniata</taxon>
        <taxon>Vertebrata</taxon>
        <taxon>Euteleostomi</taxon>
        <taxon>Archelosauria</taxon>
        <taxon>Archosauria</taxon>
        <taxon>Dinosauria</taxon>
        <taxon>Saurischia</taxon>
        <taxon>Theropoda</taxon>
        <taxon>Coelurosauria</taxon>
        <taxon>Aves</taxon>
        <taxon>Neognathae</taxon>
        <taxon>Neoaves</taxon>
        <taxon>Telluraves</taxon>
        <taxon>Accipitrimorphae</taxon>
        <taxon>Accipitriformes</taxon>
        <taxon>Accipitridae</taxon>
        <taxon>Accipitrinae</taxon>
        <taxon>Accipiter</taxon>
    </lineage>
</organism>
<accession>A0A8B9MLD6</accession>
<evidence type="ECO:0000313" key="2">
    <source>
        <dbReference type="Proteomes" id="UP000694541"/>
    </source>
</evidence>
<dbReference type="Pfam" id="PF15389">
    <property type="entry name" value="DUF4612"/>
    <property type="match status" value="1"/>
</dbReference>
<protein>
    <submittedName>
        <fullName evidence="1">Uncharacterized protein</fullName>
    </submittedName>
</protein>
<name>A0A8B9MLD6_9AVES</name>
<sequence>CGAMTILDQRYRIKPVEEVKYMKNGGEDDQKIAARNQENLEKSASSNVRLKSNKEIPGLVHQPRANMHISESQQEFFRMLDEKIEKVRHNKGNVHFHSGGGHTGFLAPWRAQPDIVAALHVLQYLEGLWSEIPFTAHWLDSTSAKKTKR</sequence>
<dbReference type="PANTHER" id="PTHR14974">
    <property type="entry name" value="SIMILAR TO RIKEN CDNA 1700025G04 GENE"/>
    <property type="match status" value="1"/>
</dbReference>
<reference evidence="1" key="2">
    <citation type="submission" date="2025-09" db="UniProtKB">
        <authorList>
            <consortium name="Ensembl"/>
        </authorList>
    </citation>
    <scope>IDENTIFICATION</scope>
</reference>
<dbReference type="AlphaFoldDB" id="A0A8B9MLD6"/>
<dbReference type="Proteomes" id="UP000694541">
    <property type="component" value="Unplaced"/>
</dbReference>
<evidence type="ECO:0000313" key="1">
    <source>
        <dbReference type="Ensembl" id="ENSANIP00000009972.1"/>
    </source>
</evidence>
<keyword evidence="2" id="KW-1185">Reference proteome</keyword>
<dbReference type="InterPro" id="IPR027967">
    <property type="entry name" value="DUF4612"/>
</dbReference>